<sequence length="234" mass="26401">MTEKKNSAQLSEGWAAHILIDQAYHDAWLIAFAHPFENWIERHGDDLYLRSVFFKSCPSARAVHPIAIVILRMMTGAMLLTQITHDARILGVVNVDGSGRRHVTLITESFHMRVAGSSIIEGGEPAARTAVKRASKNLYLEEALAYFGDQGGWFDLYKCIESIEQWAGGGHELEDMNLIPRDEFKRAKRSANNMRHARLKNKALTNEASFDEAWVIVRDLLSAALARKEKELNQ</sequence>
<organism evidence="1 2">
    <name type="scientific">Prosthecodimorpha staleyi</name>
    <dbReference type="NCBI Taxonomy" id="2840188"/>
    <lineage>
        <taxon>Bacteria</taxon>
        <taxon>Pseudomonadati</taxon>
        <taxon>Pseudomonadota</taxon>
        <taxon>Alphaproteobacteria</taxon>
        <taxon>Hyphomicrobiales</taxon>
        <taxon>Ancalomicrobiaceae</taxon>
        <taxon>Prosthecodimorpha</taxon>
    </lineage>
</organism>
<evidence type="ECO:0000313" key="2">
    <source>
        <dbReference type="Proteomes" id="UP000766595"/>
    </source>
</evidence>
<proteinExistence type="predicted"/>
<dbReference type="EMBL" id="JAHHZF010000001">
    <property type="protein sequence ID" value="MBT9288262.1"/>
    <property type="molecule type" value="Genomic_DNA"/>
</dbReference>
<keyword evidence="2" id="KW-1185">Reference proteome</keyword>
<protein>
    <submittedName>
        <fullName evidence="1">Uncharacterized protein</fullName>
    </submittedName>
</protein>
<comment type="caution">
    <text evidence="1">The sequence shown here is derived from an EMBL/GenBank/DDBJ whole genome shotgun (WGS) entry which is preliminary data.</text>
</comment>
<dbReference type="Proteomes" id="UP000766595">
    <property type="component" value="Unassembled WGS sequence"/>
</dbReference>
<reference evidence="1 2" key="1">
    <citation type="submission" date="2021-06" db="EMBL/GenBank/DDBJ databases">
        <authorList>
            <person name="Grouzdev D.S."/>
            <person name="Koziaeva V."/>
        </authorList>
    </citation>
    <scope>NUCLEOTIDE SEQUENCE [LARGE SCALE GENOMIC DNA]</scope>
    <source>
        <strain evidence="1 2">22</strain>
    </source>
</reference>
<evidence type="ECO:0000313" key="1">
    <source>
        <dbReference type="EMBL" id="MBT9288262.1"/>
    </source>
</evidence>
<accession>A0A947D511</accession>
<dbReference type="RefSeq" id="WP_261966940.1">
    <property type="nucleotide sequence ID" value="NZ_JAHHZF010000001.1"/>
</dbReference>
<name>A0A947D511_9HYPH</name>
<gene>
    <name evidence="1" type="ORF">KL771_02295</name>
</gene>
<dbReference type="AlphaFoldDB" id="A0A947D511"/>